<dbReference type="Proteomes" id="UP000257479">
    <property type="component" value="Unassembled WGS sequence"/>
</dbReference>
<dbReference type="InterPro" id="IPR036388">
    <property type="entry name" value="WH-like_DNA-bd_sf"/>
</dbReference>
<evidence type="ECO:0000256" key="1">
    <source>
        <dbReference type="SAM" id="MobiDB-lite"/>
    </source>
</evidence>
<protein>
    <submittedName>
        <fullName evidence="2">Uncharacterized protein</fullName>
    </submittedName>
</protein>
<dbReference type="SUPFAM" id="SSF46785">
    <property type="entry name" value="Winged helix' DNA-binding domain"/>
    <property type="match status" value="1"/>
</dbReference>
<feature type="non-terminal residue" evidence="2">
    <location>
        <position position="1"/>
    </location>
</feature>
<evidence type="ECO:0000313" key="2">
    <source>
        <dbReference type="EMBL" id="HAN24155.1"/>
    </source>
</evidence>
<sequence length="70" mass="7417">ATIRTTQSSLSAQLASLGADVGGTLFVPAARNRPMRLTPLGERLARELRRALAADPDAQTTSPTEEEKPS</sequence>
<gene>
    <name evidence="2" type="ORF">DCP95_06220</name>
</gene>
<name>A0A3C1KBX5_9MICO</name>
<dbReference type="AlphaFoldDB" id="A0A3C1KBX5"/>
<evidence type="ECO:0000313" key="3">
    <source>
        <dbReference type="Proteomes" id="UP000257479"/>
    </source>
</evidence>
<dbReference type="InterPro" id="IPR036390">
    <property type="entry name" value="WH_DNA-bd_sf"/>
</dbReference>
<proteinExistence type="predicted"/>
<accession>A0A3C1KBX5</accession>
<feature type="region of interest" description="Disordered" evidence="1">
    <location>
        <begin position="50"/>
        <end position="70"/>
    </location>
</feature>
<dbReference type="Gene3D" id="1.10.10.10">
    <property type="entry name" value="Winged helix-like DNA-binding domain superfamily/Winged helix DNA-binding domain"/>
    <property type="match status" value="1"/>
</dbReference>
<organism evidence="2 3">
    <name type="scientific">Microbacterium ginsengisoli</name>
    <dbReference type="NCBI Taxonomy" id="400772"/>
    <lineage>
        <taxon>Bacteria</taxon>
        <taxon>Bacillati</taxon>
        <taxon>Actinomycetota</taxon>
        <taxon>Actinomycetes</taxon>
        <taxon>Micrococcales</taxon>
        <taxon>Microbacteriaceae</taxon>
        <taxon>Microbacterium</taxon>
    </lineage>
</organism>
<reference evidence="2 3" key="1">
    <citation type="journal article" date="2018" name="Nat. Biotechnol.">
        <title>A standardized bacterial taxonomy based on genome phylogeny substantially revises the tree of life.</title>
        <authorList>
            <person name="Parks D.H."/>
            <person name="Chuvochina M."/>
            <person name="Waite D.W."/>
            <person name="Rinke C."/>
            <person name="Skarshewski A."/>
            <person name="Chaumeil P.A."/>
            <person name="Hugenholtz P."/>
        </authorList>
    </citation>
    <scope>NUCLEOTIDE SEQUENCE [LARGE SCALE GENOMIC DNA]</scope>
    <source>
        <strain evidence="2">UBA9152</strain>
    </source>
</reference>
<dbReference type="EMBL" id="DMNG01000106">
    <property type="protein sequence ID" value="HAN24155.1"/>
    <property type="molecule type" value="Genomic_DNA"/>
</dbReference>
<comment type="caution">
    <text evidence="2">The sequence shown here is derived from an EMBL/GenBank/DDBJ whole genome shotgun (WGS) entry which is preliminary data.</text>
</comment>